<sequence length="142" mass="15309">MRSEGAIQPATKVVIISVIFIAGMISMGGIVGVLNSTVNNLRISNDTTVCLDLGGGGVTNDNRIDPTMDDNVEALGSEDTMQCMMGTFITVNKGIALRDIEVGEEVTMNYKDNESEAAYEELGLGKWGYARWYDSENYALGV</sequence>
<proteinExistence type="predicted"/>
<name>A0A9W7F3D8_9STRA</name>
<protein>
    <submittedName>
        <fullName evidence="2">Uncharacterized protein</fullName>
    </submittedName>
</protein>
<accession>A0A9W7F3D8</accession>
<reference evidence="3" key="1">
    <citation type="journal article" date="2023" name="Commun. Biol.">
        <title>Genome analysis of Parmales, the sister group of diatoms, reveals the evolutionary specialization of diatoms from phago-mixotrophs to photoautotrophs.</title>
        <authorList>
            <person name="Ban H."/>
            <person name="Sato S."/>
            <person name="Yoshikawa S."/>
            <person name="Yamada K."/>
            <person name="Nakamura Y."/>
            <person name="Ichinomiya M."/>
            <person name="Sato N."/>
            <person name="Blanc-Mathieu R."/>
            <person name="Endo H."/>
            <person name="Kuwata A."/>
            <person name="Ogata H."/>
        </authorList>
    </citation>
    <scope>NUCLEOTIDE SEQUENCE [LARGE SCALE GENOMIC DNA]</scope>
    <source>
        <strain evidence="3">NIES 3700</strain>
    </source>
</reference>
<gene>
    <name evidence="2" type="ORF">TrLO_g8502</name>
</gene>
<keyword evidence="1" id="KW-1133">Transmembrane helix</keyword>
<comment type="caution">
    <text evidence="2">The sequence shown here is derived from an EMBL/GenBank/DDBJ whole genome shotgun (WGS) entry which is preliminary data.</text>
</comment>
<organism evidence="2 3">
    <name type="scientific">Triparma laevis f. longispina</name>
    <dbReference type="NCBI Taxonomy" id="1714387"/>
    <lineage>
        <taxon>Eukaryota</taxon>
        <taxon>Sar</taxon>
        <taxon>Stramenopiles</taxon>
        <taxon>Ochrophyta</taxon>
        <taxon>Bolidophyceae</taxon>
        <taxon>Parmales</taxon>
        <taxon>Triparmaceae</taxon>
        <taxon>Triparma</taxon>
    </lineage>
</organism>
<evidence type="ECO:0000313" key="2">
    <source>
        <dbReference type="EMBL" id="GMI00686.1"/>
    </source>
</evidence>
<feature type="transmembrane region" description="Helical" evidence="1">
    <location>
        <begin position="12"/>
        <end position="34"/>
    </location>
</feature>
<keyword evidence="1" id="KW-0812">Transmembrane</keyword>
<evidence type="ECO:0000313" key="3">
    <source>
        <dbReference type="Proteomes" id="UP001165122"/>
    </source>
</evidence>
<dbReference type="EMBL" id="BRXW01000025">
    <property type="protein sequence ID" value="GMI00686.1"/>
    <property type="molecule type" value="Genomic_DNA"/>
</dbReference>
<dbReference type="AlphaFoldDB" id="A0A9W7F3D8"/>
<dbReference type="Proteomes" id="UP001165122">
    <property type="component" value="Unassembled WGS sequence"/>
</dbReference>
<keyword evidence="3" id="KW-1185">Reference proteome</keyword>
<keyword evidence="1" id="KW-0472">Membrane</keyword>
<evidence type="ECO:0000256" key="1">
    <source>
        <dbReference type="SAM" id="Phobius"/>
    </source>
</evidence>